<gene>
    <name evidence="2" type="ORF">PG999_006133</name>
</gene>
<sequence length="237" mass="26162">MAASCYGFWASVEGSQKPELLPRFAVWPVSIAGWGWGRIAGRAHRPTNSTLPAGRPLLATTKHFLVNHGRIGKARQGKAKTDRDARQHLDRGKKKRQRPTQSAKDTAAIATKNRFARRTLHRRRTLNGLFVAFSPSLLSLRLLPLLCDPWTAPSGIQKRIIHHMRYDSDVLVPSWPSSHSSRGRGFMERVAWWLEYVCILAAAAVDTSHADPSAGADRRGSDASFSCARLGQGPLGP</sequence>
<dbReference type="EMBL" id="JAQQWP010000006">
    <property type="protein sequence ID" value="KAK8114064.1"/>
    <property type="molecule type" value="Genomic_DNA"/>
</dbReference>
<dbReference type="Proteomes" id="UP001392437">
    <property type="component" value="Unassembled WGS sequence"/>
</dbReference>
<evidence type="ECO:0000313" key="3">
    <source>
        <dbReference type="Proteomes" id="UP001392437"/>
    </source>
</evidence>
<dbReference type="AlphaFoldDB" id="A0AAW0QRX7"/>
<organism evidence="2 3">
    <name type="scientific">Apiospora kogelbergensis</name>
    <dbReference type="NCBI Taxonomy" id="1337665"/>
    <lineage>
        <taxon>Eukaryota</taxon>
        <taxon>Fungi</taxon>
        <taxon>Dikarya</taxon>
        <taxon>Ascomycota</taxon>
        <taxon>Pezizomycotina</taxon>
        <taxon>Sordariomycetes</taxon>
        <taxon>Xylariomycetidae</taxon>
        <taxon>Amphisphaeriales</taxon>
        <taxon>Apiosporaceae</taxon>
        <taxon>Apiospora</taxon>
    </lineage>
</organism>
<proteinExistence type="predicted"/>
<name>A0AAW0QRX7_9PEZI</name>
<accession>A0AAW0QRX7</accession>
<evidence type="ECO:0000256" key="1">
    <source>
        <dbReference type="SAM" id="MobiDB-lite"/>
    </source>
</evidence>
<protein>
    <submittedName>
        <fullName evidence="2">Uncharacterized protein</fullName>
    </submittedName>
</protein>
<feature type="region of interest" description="Disordered" evidence="1">
    <location>
        <begin position="211"/>
        <end position="237"/>
    </location>
</feature>
<feature type="compositionally biased region" description="Basic and acidic residues" evidence="1">
    <location>
        <begin position="79"/>
        <end position="90"/>
    </location>
</feature>
<keyword evidence="3" id="KW-1185">Reference proteome</keyword>
<evidence type="ECO:0000313" key="2">
    <source>
        <dbReference type="EMBL" id="KAK8114064.1"/>
    </source>
</evidence>
<reference evidence="2 3" key="1">
    <citation type="submission" date="2023-01" db="EMBL/GenBank/DDBJ databases">
        <title>Analysis of 21 Apiospora genomes using comparative genomics revels a genus with tremendous synthesis potential of carbohydrate active enzymes and secondary metabolites.</title>
        <authorList>
            <person name="Sorensen T."/>
        </authorList>
    </citation>
    <scope>NUCLEOTIDE SEQUENCE [LARGE SCALE GENOMIC DNA]</scope>
    <source>
        <strain evidence="2 3">CBS 117206</strain>
    </source>
</reference>
<comment type="caution">
    <text evidence="2">The sequence shown here is derived from an EMBL/GenBank/DDBJ whole genome shotgun (WGS) entry which is preliminary data.</text>
</comment>
<feature type="region of interest" description="Disordered" evidence="1">
    <location>
        <begin position="70"/>
        <end position="106"/>
    </location>
</feature>